<dbReference type="RefSeq" id="WP_194506768.1">
    <property type="nucleotide sequence ID" value="NZ_JADILU010000002.1"/>
</dbReference>
<accession>A0ABW5ZYB5</accession>
<name>A0ABW5ZYB5_9FLAO</name>
<dbReference type="InterPro" id="IPR004864">
    <property type="entry name" value="LEA_2"/>
</dbReference>
<keyword evidence="3" id="KW-1185">Reference proteome</keyword>
<proteinExistence type="predicted"/>
<organism evidence="2 3">
    <name type="scientific">Psychroserpens luteus</name>
    <dbReference type="NCBI Taxonomy" id="1434066"/>
    <lineage>
        <taxon>Bacteria</taxon>
        <taxon>Pseudomonadati</taxon>
        <taxon>Bacteroidota</taxon>
        <taxon>Flavobacteriia</taxon>
        <taxon>Flavobacteriales</taxon>
        <taxon>Flavobacteriaceae</taxon>
        <taxon>Psychroserpens</taxon>
    </lineage>
</organism>
<dbReference type="Gene3D" id="2.60.40.1820">
    <property type="match status" value="1"/>
</dbReference>
<gene>
    <name evidence="2" type="ORF">ACFS29_20415</name>
</gene>
<comment type="caution">
    <text evidence="2">The sequence shown here is derived from an EMBL/GenBank/DDBJ whole genome shotgun (WGS) entry which is preliminary data.</text>
</comment>
<evidence type="ECO:0000259" key="1">
    <source>
        <dbReference type="Pfam" id="PF03168"/>
    </source>
</evidence>
<evidence type="ECO:0000313" key="3">
    <source>
        <dbReference type="Proteomes" id="UP001597548"/>
    </source>
</evidence>
<dbReference type="Pfam" id="PF03168">
    <property type="entry name" value="LEA_2"/>
    <property type="match status" value="1"/>
</dbReference>
<dbReference type="PROSITE" id="PS51257">
    <property type="entry name" value="PROKAR_LIPOPROTEIN"/>
    <property type="match status" value="1"/>
</dbReference>
<reference evidence="3" key="1">
    <citation type="journal article" date="2019" name="Int. J. Syst. Evol. Microbiol.">
        <title>The Global Catalogue of Microorganisms (GCM) 10K type strain sequencing project: providing services to taxonomists for standard genome sequencing and annotation.</title>
        <authorList>
            <consortium name="The Broad Institute Genomics Platform"/>
            <consortium name="The Broad Institute Genome Sequencing Center for Infectious Disease"/>
            <person name="Wu L."/>
            <person name="Ma J."/>
        </authorList>
    </citation>
    <scope>NUCLEOTIDE SEQUENCE [LARGE SCALE GENOMIC DNA]</scope>
    <source>
        <strain evidence="3">KCTC 32514</strain>
    </source>
</reference>
<dbReference type="SUPFAM" id="SSF117070">
    <property type="entry name" value="LEA14-like"/>
    <property type="match status" value="1"/>
</dbReference>
<evidence type="ECO:0000313" key="2">
    <source>
        <dbReference type="EMBL" id="MFD2918029.1"/>
    </source>
</evidence>
<dbReference type="EMBL" id="JBHUOS010000016">
    <property type="protein sequence ID" value="MFD2918029.1"/>
    <property type="molecule type" value="Genomic_DNA"/>
</dbReference>
<dbReference type="Proteomes" id="UP001597548">
    <property type="component" value="Unassembled WGS sequence"/>
</dbReference>
<sequence>MRKLILLLTVTISMMSCSVKEKPIFKGIEDIEVVDSNSQIITLTATALFENPNDVGGNLKSDDISIYVNDIKLAKLSSESFDVPARKEFTIPLKVDISTDSILKMRGTDAIGSFLTSLINKQIKVQYKGDIVYKTFGFSYTYPIDETEMVKLDY</sequence>
<protein>
    <submittedName>
        <fullName evidence="2">LEA type 2 family protein</fullName>
    </submittedName>
</protein>
<feature type="domain" description="Late embryogenesis abundant protein LEA-2 subgroup" evidence="1">
    <location>
        <begin position="50"/>
        <end position="147"/>
    </location>
</feature>